<evidence type="ECO:0000256" key="2">
    <source>
        <dbReference type="ARBA" id="ARBA00023043"/>
    </source>
</evidence>
<dbReference type="SUPFAM" id="SSF54695">
    <property type="entry name" value="POZ domain"/>
    <property type="match status" value="1"/>
</dbReference>
<dbReference type="FunFam" id="3.30.710.10:FF:000030">
    <property type="entry name" value="Ankyrin repeat and BTB/POZ domain-containing protein BTBD11"/>
    <property type="match status" value="1"/>
</dbReference>
<feature type="domain" description="BTB" evidence="4">
    <location>
        <begin position="805"/>
        <end position="871"/>
    </location>
</feature>
<dbReference type="InterPro" id="IPR009072">
    <property type="entry name" value="Histone-fold"/>
</dbReference>
<dbReference type="Gene3D" id="1.25.40.20">
    <property type="entry name" value="Ankyrin repeat-containing domain"/>
    <property type="match status" value="1"/>
</dbReference>
<dbReference type="InterPro" id="IPR000210">
    <property type="entry name" value="BTB/POZ_dom"/>
</dbReference>
<evidence type="ECO:0000313" key="6">
    <source>
        <dbReference type="Proteomes" id="UP000472265"/>
    </source>
</evidence>
<dbReference type="SUPFAM" id="SSF48403">
    <property type="entry name" value="Ankyrin repeat"/>
    <property type="match status" value="1"/>
</dbReference>
<protein>
    <submittedName>
        <fullName evidence="5">BTB (POZ) domain containing 11a</fullName>
    </submittedName>
</protein>
<accession>A0A671W8U7</accession>
<dbReference type="Pfam" id="PF00023">
    <property type="entry name" value="Ank"/>
    <property type="match status" value="2"/>
</dbReference>
<dbReference type="InterPro" id="IPR059008">
    <property type="entry name" value="ABTB2/3_histone"/>
</dbReference>
<feature type="repeat" description="ANK" evidence="3">
    <location>
        <begin position="565"/>
        <end position="591"/>
    </location>
</feature>
<dbReference type="GO" id="GO:0046982">
    <property type="term" value="F:protein heterodimerization activity"/>
    <property type="evidence" value="ECO:0007669"/>
    <property type="project" value="InterPro"/>
</dbReference>
<evidence type="ECO:0000256" key="1">
    <source>
        <dbReference type="ARBA" id="ARBA00022737"/>
    </source>
</evidence>
<dbReference type="PANTHER" id="PTHR46071">
    <property type="entry name" value="ANKYRIN REPEAT AND BTB/POZ DOMAIN-CONTAINING"/>
    <property type="match status" value="1"/>
</dbReference>
<dbReference type="SUPFAM" id="SSF47113">
    <property type="entry name" value="Histone-fold"/>
    <property type="match status" value="1"/>
</dbReference>
<evidence type="ECO:0000313" key="5">
    <source>
        <dbReference type="Ensembl" id="ENSSAUP00010035503.1"/>
    </source>
</evidence>
<proteinExistence type="predicted"/>
<dbReference type="Gene3D" id="3.30.710.10">
    <property type="entry name" value="Potassium Channel Kv1.1, Chain A"/>
    <property type="match status" value="1"/>
</dbReference>
<dbReference type="Proteomes" id="UP000472265">
    <property type="component" value="Chromosome 14"/>
</dbReference>
<reference evidence="5" key="3">
    <citation type="submission" date="2025-09" db="UniProtKB">
        <authorList>
            <consortium name="Ensembl"/>
        </authorList>
    </citation>
    <scope>IDENTIFICATION</scope>
</reference>
<dbReference type="InterPro" id="IPR036770">
    <property type="entry name" value="Ankyrin_rpt-contain_sf"/>
</dbReference>
<dbReference type="PROSITE" id="PS50297">
    <property type="entry name" value="ANK_REP_REGION"/>
    <property type="match status" value="2"/>
</dbReference>
<organism evidence="5 6">
    <name type="scientific">Sparus aurata</name>
    <name type="common">Gilthead sea bream</name>
    <dbReference type="NCBI Taxonomy" id="8175"/>
    <lineage>
        <taxon>Eukaryota</taxon>
        <taxon>Metazoa</taxon>
        <taxon>Chordata</taxon>
        <taxon>Craniata</taxon>
        <taxon>Vertebrata</taxon>
        <taxon>Euteleostomi</taxon>
        <taxon>Actinopterygii</taxon>
        <taxon>Neopterygii</taxon>
        <taxon>Teleostei</taxon>
        <taxon>Neoteleostei</taxon>
        <taxon>Acanthomorphata</taxon>
        <taxon>Eupercaria</taxon>
        <taxon>Spariformes</taxon>
        <taxon>Sparidae</taxon>
        <taxon>Sparus</taxon>
    </lineage>
</organism>
<dbReference type="GeneTree" id="ENSGT00940000156419"/>
<dbReference type="CDD" id="cd22913">
    <property type="entry name" value="HFD_ABTB2-like"/>
    <property type="match status" value="1"/>
</dbReference>
<dbReference type="Pfam" id="PF00651">
    <property type="entry name" value="BTB"/>
    <property type="match status" value="1"/>
</dbReference>
<evidence type="ECO:0000259" key="4">
    <source>
        <dbReference type="PROSITE" id="PS50097"/>
    </source>
</evidence>
<dbReference type="Gene3D" id="1.10.20.10">
    <property type="entry name" value="Histone, subunit A"/>
    <property type="match status" value="1"/>
</dbReference>
<dbReference type="InterPro" id="IPR002110">
    <property type="entry name" value="Ankyrin_rpt"/>
</dbReference>
<dbReference type="PROSITE" id="PS50088">
    <property type="entry name" value="ANK_REPEAT"/>
    <property type="match status" value="2"/>
</dbReference>
<keyword evidence="6" id="KW-1185">Reference proteome</keyword>
<dbReference type="InterPro" id="IPR011333">
    <property type="entry name" value="SKP1/BTB/POZ_sf"/>
</dbReference>
<dbReference type="Pfam" id="PF26281">
    <property type="entry name" value="Histone_ABTB"/>
    <property type="match status" value="1"/>
</dbReference>
<name>A0A671W8U7_SPAAU</name>
<dbReference type="PANTHER" id="PTHR46071:SF4">
    <property type="entry name" value="ANKYRIN REPEAT AND BTB_POZ DOMAIN-CONTAINING PROTEIN 3-A-RELATED"/>
    <property type="match status" value="1"/>
</dbReference>
<dbReference type="AlphaFoldDB" id="A0A671W8U7"/>
<dbReference type="InterPro" id="IPR052089">
    <property type="entry name" value="Ankyrin-BTB/POZ_domain"/>
</dbReference>
<reference evidence="5" key="1">
    <citation type="submission" date="2021-04" db="EMBL/GenBank/DDBJ databases">
        <authorList>
            <consortium name="Wellcome Sanger Institute Data Sharing"/>
        </authorList>
    </citation>
    <scope>NUCLEOTIDE SEQUENCE [LARGE SCALE GENOMIC DNA]</scope>
</reference>
<dbReference type="Ensembl" id="ENSSAUT00010037399.1">
    <property type="protein sequence ID" value="ENSSAUP00010035503.1"/>
    <property type="gene ID" value="ENSSAUG00010014766.1"/>
</dbReference>
<dbReference type="SMART" id="SM00248">
    <property type="entry name" value="ANK"/>
    <property type="match status" value="3"/>
</dbReference>
<dbReference type="PROSITE" id="PS50097">
    <property type="entry name" value="BTB"/>
    <property type="match status" value="1"/>
</dbReference>
<keyword evidence="2 3" id="KW-0040">ANK repeat</keyword>
<sequence length="1028" mass="114637">MAGKGKTVVRTLEDLTLDSGYGGAADSVRSSSVSLCCSDTHQSVSHGGNCWHLTESMHSRQNSLDTVNTVLAEDTEILECSGQCAKLPELEDVPWSLGEVECALRKDEELMVGNPPPEVLARLSALISRALVRVAREAQRLSLRYAKCTKHEIQSAIKVVLSWTISVNCITAALSALSLYNMSTGDKFSRGKSERCGLVFSVGKFFRWMVDSRVALRIHEHAAIYLTACMESLFREVFSRVLRSALVERDNGIPKFTLESLEQAINNDSEVWGLLQHYQHLICGKNSSGVLSLPESLNLHRDQQRSGRGGECQGYTQAELRTLEQSLLATRVGSIAELSDLVSRAMHHLQPLHIKNPSNGTPVHQKATNTTVHWEPEALYTLCYFMHCPQMEWENPNVEPSKVTLQTERPFLVLPPLMEWIRVAVAHTEHRRSFSVDSDDVRQAARLLLPGVDCEPRQIKAEDCFCATRKLDAASTEAKFLQDLGFRMLNCGRTDLVKQAVNLLGPDGINSMSEQGMTPLMYACVRGDEAMVQMLLDAGADINSELLLDNRANVEGALQDGAENYTETPLQLAAAAGNFELVSLLLERGADPMIGTMCRNGISSAPLGDMNSYSLAAAHGHRNVFRKLLAQSEKDKGDVLSLEEILAEGSEPGEKRLAPQANGGGTLRTGKAKLRALREAMYHSAEHGHVDITIDIRSLGVPWTLHTWLESLRTCFIQHRRPLIQGLLKDFSCIQEDEYTEELITHGLPLMFQILRASKNEVISQQLSVIFTQCYGPFPIPKLTEIKKKQTSRLDPHFLNNKDMSDVTFLVEGKPFYAHKVLLFTASPRFKSLLQNRPAAENTCIEISHVKYNIFHLVMQYLYCGGTDTLHIRNTEVMELLSAAKFFQLEALQRHCEIICSKNITTETCVDLYKHAKVSRRRSTSHQHVYFRKRSCETNLVSSLHRLPLSPQFLGASELTAFIEGYFLKNMVLLIELDGFKQLLYEPPPPESPASSPGIYSDILVDLEKTLAIRVRSIHLSTSKGSVV</sequence>
<reference evidence="5" key="2">
    <citation type="submission" date="2025-08" db="UniProtKB">
        <authorList>
            <consortium name="Ensembl"/>
        </authorList>
    </citation>
    <scope>IDENTIFICATION</scope>
</reference>
<dbReference type="FunFam" id="1.25.40.20:FF:000045">
    <property type="entry name" value="Ankyrin repeat and BTB/POZ domain-containing protein 2"/>
    <property type="match status" value="1"/>
</dbReference>
<dbReference type="SMART" id="SM00225">
    <property type="entry name" value="BTB"/>
    <property type="match status" value="1"/>
</dbReference>
<evidence type="ECO:0000256" key="3">
    <source>
        <dbReference type="PROSITE-ProRule" id="PRU00023"/>
    </source>
</evidence>
<feature type="repeat" description="ANK" evidence="3">
    <location>
        <begin position="515"/>
        <end position="543"/>
    </location>
</feature>
<gene>
    <name evidence="5" type="primary">ABTB3</name>
    <name evidence="5" type="synonym">LOC115595866</name>
</gene>
<keyword evidence="1" id="KW-0677">Repeat</keyword>